<keyword evidence="2" id="KW-1133">Transmembrane helix</keyword>
<dbReference type="Proteomes" id="UP001185069">
    <property type="component" value="Unassembled WGS sequence"/>
</dbReference>
<feature type="transmembrane region" description="Helical" evidence="2">
    <location>
        <begin position="127"/>
        <end position="151"/>
    </location>
</feature>
<accession>A0ABU1JCH5</accession>
<feature type="transmembrane region" description="Helical" evidence="2">
    <location>
        <begin position="49"/>
        <end position="67"/>
    </location>
</feature>
<feature type="region of interest" description="Disordered" evidence="1">
    <location>
        <begin position="191"/>
        <end position="221"/>
    </location>
</feature>
<keyword evidence="2" id="KW-0812">Transmembrane</keyword>
<evidence type="ECO:0000256" key="1">
    <source>
        <dbReference type="SAM" id="MobiDB-lite"/>
    </source>
</evidence>
<feature type="compositionally biased region" description="Pro residues" evidence="1">
    <location>
        <begin position="195"/>
        <end position="214"/>
    </location>
</feature>
<reference evidence="3 4" key="1">
    <citation type="submission" date="2023-07" db="EMBL/GenBank/DDBJ databases">
        <title>Sequencing the genomes of 1000 actinobacteria strains.</title>
        <authorList>
            <person name="Klenk H.-P."/>
        </authorList>
    </citation>
    <scope>NUCLEOTIDE SEQUENCE [LARGE SCALE GENOMIC DNA]</scope>
    <source>
        <strain evidence="3 4">DSM 14555</strain>
    </source>
</reference>
<evidence type="ECO:0000313" key="4">
    <source>
        <dbReference type="Proteomes" id="UP001185069"/>
    </source>
</evidence>
<keyword evidence="2" id="KW-0472">Membrane</keyword>
<feature type="transmembrane region" description="Helical" evidence="2">
    <location>
        <begin position="17"/>
        <end position="37"/>
    </location>
</feature>
<organism evidence="3 4">
    <name type="scientific">Arthrobacter russicus</name>
    <dbReference type="NCBI Taxonomy" id="172040"/>
    <lineage>
        <taxon>Bacteria</taxon>
        <taxon>Bacillati</taxon>
        <taxon>Actinomycetota</taxon>
        <taxon>Actinomycetes</taxon>
        <taxon>Micrococcales</taxon>
        <taxon>Micrococcaceae</taxon>
        <taxon>Arthrobacter</taxon>
    </lineage>
</organism>
<sequence>MTTTERSNKNRQLIRQAGWLIAVPLLTLLTNVSWYAAAPPDNGNRGAETLWAMTSSFSLLIVLTLGARWSIGARQVITSATFYRGTLTALLLGLLTAIPPALLLFGLSGEAETGKDPSAIAGTGSAYVLAAFALPAALSALLVAAGLHTLAQAKDWWRQNTTLATAIACGLVLCLGAGLLSASQSAALGPAKPVAAPPPAPMTTPTPPATPSPDPNASVLPPECPAVAASSVQALRIPAGGPENMVTSVLNTYSAWLSSGTELMGSMEWRAAPAHCTSLLASAYGNAYTSSIFSNQTGAAWLEYFNGQTNLNAKILEALRTSTSNAVWMTPASYRLDRIIDTNVNPSGNYLKFEATLDSTAGIDWQSADRRARWYVQLIPWQDFYIIDYVEAIAQ</sequence>
<gene>
    <name evidence="3" type="ORF">JOE69_002362</name>
</gene>
<evidence type="ECO:0000313" key="3">
    <source>
        <dbReference type="EMBL" id="MDR6270124.1"/>
    </source>
</evidence>
<evidence type="ECO:0000256" key="2">
    <source>
        <dbReference type="SAM" id="Phobius"/>
    </source>
</evidence>
<name>A0ABU1JCH5_9MICC</name>
<feature type="transmembrane region" description="Helical" evidence="2">
    <location>
        <begin position="163"/>
        <end position="182"/>
    </location>
</feature>
<keyword evidence="4" id="KW-1185">Reference proteome</keyword>
<feature type="transmembrane region" description="Helical" evidence="2">
    <location>
        <begin position="87"/>
        <end position="107"/>
    </location>
</feature>
<proteinExistence type="predicted"/>
<dbReference type="RefSeq" id="WP_309798973.1">
    <property type="nucleotide sequence ID" value="NZ_BAAAHY010000005.1"/>
</dbReference>
<protein>
    <submittedName>
        <fullName evidence="3">Uncharacterized protein</fullName>
    </submittedName>
</protein>
<comment type="caution">
    <text evidence="3">The sequence shown here is derived from an EMBL/GenBank/DDBJ whole genome shotgun (WGS) entry which is preliminary data.</text>
</comment>
<dbReference type="EMBL" id="JAVDQF010000001">
    <property type="protein sequence ID" value="MDR6270124.1"/>
    <property type="molecule type" value="Genomic_DNA"/>
</dbReference>